<protein>
    <submittedName>
        <fullName evidence="3">Polysaccharide deacetylase family protein</fullName>
        <ecNumber evidence="3">3.-.-.-</ecNumber>
    </submittedName>
</protein>
<dbReference type="Proteomes" id="UP001623591">
    <property type="component" value="Unassembled WGS sequence"/>
</dbReference>
<dbReference type="GO" id="GO:0016787">
    <property type="term" value="F:hydrolase activity"/>
    <property type="evidence" value="ECO:0007669"/>
    <property type="project" value="UniProtKB-KW"/>
</dbReference>
<gene>
    <name evidence="3" type="ORF">ACJDUG_02550</name>
</gene>
<dbReference type="RefSeq" id="WP_406768311.1">
    <property type="nucleotide sequence ID" value="NZ_JBJHZZ010000001.1"/>
</dbReference>
<feature type="domain" description="NodB homology" evidence="2">
    <location>
        <begin position="37"/>
        <end position="225"/>
    </location>
</feature>
<dbReference type="InterPro" id="IPR002509">
    <property type="entry name" value="NODB_dom"/>
</dbReference>
<dbReference type="EC" id="3.-.-.-" evidence="3"/>
<sequence length="240" mass="27906">MRKHKMFLTFLVVLFLCSLETAKVSAKGQCKINEEEKSIFLTFDDGPSFIVTNKILDILKEKGVKATFFVVGNKIQGREDILTRIDREGHSIGLHTYTHVYKKIYSSHDSFINEMDETQKEVNRVLGYNPKAIRFPTGSKPHLNSSLLEKLHNKNYKIYDWNACLSDGLNYNTPTDRLVREAHKIIGKGNSRIFMLLHCDQTNKNTAKALPFIIDYYKDLGYQFKTITEDTPEYYFRFKK</sequence>
<keyword evidence="4" id="KW-1185">Reference proteome</keyword>
<comment type="caution">
    <text evidence="3">The sequence shown here is derived from an EMBL/GenBank/DDBJ whole genome shotgun (WGS) entry which is preliminary data.</text>
</comment>
<dbReference type="Gene3D" id="3.20.20.370">
    <property type="entry name" value="Glycoside hydrolase/deacetylase"/>
    <property type="match status" value="1"/>
</dbReference>
<name>A0ABW8SZQ2_9CLOT</name>
<dbReference type="InterPro" id="IPR050248">
    <property type="entry name" value="Polysacc_deacetylase_ArnD"/>
</dbReference>
<accession>A0ABW8SZQ2</accession>
<evidence type="ECO:0000313" key="4">
    <source>
        <dbReference type="Proteomes" id="UP001623591"/>
    </source>
</evidence>
<dbReference type="PANTHER" id="PTHR10587:SF125">
    <property type="entry name" value="POLYSACCHARIDE DEACETYLASE YHEN-RELATED"/>
    <property type="match status" value="1"/>
</dbReference>
<dbReference type="Pfam" id="PF01522">
    <property type="entry name" value="Polysacc_deac_1"/>
    <property type="match status" value="1"/>
</dbReference>
<feature type="chain" id="PRO_5045341605" evidence="1">
    <location>
        <begin position="27"/>
        <end position="240"/>
    </location>
</feature>
<organism evidence="3 4">
    <name type="scientific">Candidatus Clostridium stratigraminis</name>
    <dbReference type="NCBI Taxonomy" id="3381661"/>
    <lineage>
        <taxon>Bacteria</taxon>
        <taxon>Bacillati</taxon>
        <taxon>Bacillota</taxon>
        <taxon>Clostridia</taxon>
        <taxon>Eubacteriales</taxon>
        <taxon>Clostridiaceae</taxon>
        <taxon>Clostridium</taxon>
    </lineage>
</organism>
<dbReference type="PANTHER" id="PTHR10587">
    <property type="entry name" value="GLYCOSYL TRANSFERASE-RELATED"/>
    <property type="match status" value="1"/>
</dbReference>
<reference evidence="3 4" key="1">
    <citation type="submission" date="2024-11" db="EMBL/GenBank/DDBJ databases">
        <authorList>
            <person name="Heng Y.C."/>
            <person name="Lim A.C.H."/>
            <person name="Lee J.K.Y."/>
            <person name="Kittelmann S."/>
        </authorList>
    </citation>
    <scope>NUCLEOTIDE SEQUENCE [LARGE SCALE GENOMIC DNA]</scope>
    <source>
        <strain evidence="3 4">WILCCON 0185</strain>
    </source>
</reference>
<keyword evidence="3" id="KW-0378">Hydrolase</keyword>
<evidence type="ECO:0000259" key="2">
    <source>
        <dbReference type="PROSITE" id="PS51677"/>
    </source>
</evidence>
<proteinExistence type="predicted"/>
<dbReference type="PROSITE" id="PS51677">
    <property type="entry name" value="NODB"/>
    <property type="match status" value="1"/>
</dbReference>
<evidence type="ECO:0000256" key="1">
    <source>
        <dbReference type="SAM" id="SignalP"/>
    </source>
</evidence>
<evidence type="ECO:0000313" key="3">
    <source>
        <dbReference type="EMBL" id="MFL0245856.1"/>
    </source>
</evidence>
<dbReference type="SUPFAM" id="SSF88713">
    <property type="entry name" value="Glycoside hydrolase/deacetylase"/>
    <property type="match status" value="1"/>
</dbReference>
<keyword evidence="1" id="KW-0732">Signal</keyword>
<dbReference type="EMBL" id="JBJHZZ010000001">
    <property type="protein sequence ID" value="MFL0245856.1"/>
    <property type="molecule type" value="Genomic_DNA"/>
</dbReference>
<dbReference type="InterPro" id="IPR011330">
    <property type="entry name" value="Glyco_hydro/deAcase_b/a-brl"/>
</dbReference>
<feature type="signal peptide" evidence="1">
    <location>
        <begin position="1"/>
        <end position="26"/>
    </location>
</feature>
<dbReference type="CDD" id="cd10944">
    <property type="entry name" value="CE4_SmPgdA_like"/>
    <property type="match status" value="1"/>
</dbReference>